<evidence type="ECO:0000256" key="2">
    <source>
        <dbReference type="ARBA" id="ARBA00004604"/>
    </source>
</evidence>
<dbReference type="Proteomes" id="UP000034164">
    <property type="component" value="Unassembled WGS sequence"/>
</dbReference>
<evidence type="ECO:0000256" key="5">
    <source>
        <dbReference type="ARBA" id="ARBA00015422"/>
    </source>
</evidence>
<comment type="subcellular location">
    <subcellularLocation>
        <location evidence="2 10">Nucleus</location>
        <location evidence="2 10">Nucleolus</location>
    </subcellularLocation>
</comment>
<dbReference type="Gene3D" id="3.40.50.300">
    <property type="entry name" value="P-loop containing nucleotide triphosphate hydrolases"/>
    <property type="match status" value="1"/>
</dbReference>
<feature type="domain" description="UTP25 NTP hydrolase-like" evidence="13">
    <location>
        <begin position="289"/>
        <end position="546"/>
    </location>
</feature>
<dbReference type="PANTHER" id="PTHR12933:SF0">
    <property type="entry name" value="U3 SMALL NUCLEOLAR RNA-ASSOCIATED PROTEIN 25 HOMOLOG"/>
    <property type="match status" value="1"/>
</dbReference>
<proteinExistence type="inferred from homology"/>
<accession>A0A0G2IDV7</accession>
<dbReference type="AlphaFoldDB" id="A0A0G2IDV7"/>
<dbReference type="InterPro" id="IPR053940">
    <property type="entry name" value="UTP25_NTPase-like"/>
</dbReference>
<keyword evidence="7 10" id="KW-0698">rRNA processing</keyword>
<feature type="compositionally biased region" description="Gly residues" evidence="11">
    <location>
        <begin position="17"/>
        <end position="53"/>
    </location>
</feature>
<name>A0A0G2IDV7_9EURO</name>
<organism evidence="14 15">
    <name type="scientific">[Emmonsia] crescens</name>
    <dbReference type="NCBI Taxonomy" id="73230"/>
    <lineage>
        <taxon>Eukaryota</taxon>
        <taxon>Fungi</taxon>
        <taxon>Dikarya</taxon>
        <taxon>Ascomycota</taxon>
        <taxon>Pezizomycotina</taxon>
        <taxon>Eurotiomycetes</taxon>
        <taxon>Eurotiomycetidae</taxon>
        <taxon>Onygenales</taxon>
        <taxon>Ajellomycetaceae</taxon>
        <taxon>Emergomyces</taxon>
    </lineage>
</organism>
<evidence type="ECO:0000256" key="8">
    <source>
        <dbReference type="ARBA" id="ARBA00023242"/>
    </source>
</evidence>
<sequence length="757" mass="84252">MVAPRGRGSRPFNSRGARGGGSRGGGSRGGGSRGGGSRGARGGRGRGQQGGGRQGRRSTFETSRVEETHHENSSDDESRKLGSNIDAEDRPESIDEAPSSSDDDEEENNSEKPYNTLLQLFNAGQDTNGPARKKRKVEHNSKNAEVQAEEQDELDGEDDLSEPESSDSSEDEDEKDAAMEEAEVEDSGDENDVTDPFETHFSNVDSSLLSQNITAISSKGWQSHKNELPGKFRLVSSHPNTGGDTGQLPPPAHGLQSLKLKQKLANHAGDHISKFDSLASGLVPYIFGYQDLLFGARTVSNSARFRDIYCLHVLNHILKTRDRVLKNNSRSQKEPGADLELRDQGFTRPKVLIILPTRQACVRVVESITKLYHAEQQENKGRFHDTFSASDDKSWENKPDDFRELFGGNDDDMFRLGLKFTRKTIKYFSQFYNSDIILASPLGLRMVMDKEDGKKQDFDFLSSIEVAIVDQADALLMQNWEHIEYVFSHLNLQPKESHGCDFSRVRNWYLDGQAKYVRQTLVLSSFITPEINALFSSQMQNTAGKIKVTPTYEGAILDLPLPVPVKQTFSRFNSTSPVKDPDDRFKYFTSAVLSSLVRSSTGSGGNPSTSGTLIFIPSYLDFVRVRNYLATSSQTQNLSFGAISEYTSVRDVARARTHFFSGRHSVLLYTERTHHFRRYRIRGVKRVIMYGVPENPVFWGEVVGFLGLDPAGTAEAAEGGVRALFSKWDALKMERIVGTKRLGNMLMEKGGDTFSFV</sequence>
<dbReference type="GO" id="GO:0019843">
    <property type="term" value="F:rRNA binding"/>
    <property type="evidence" value="ECO:0007669"/>
    <property type="project" value="TreeGrafter"/>
</dbReference>
<dbReference type="PANTHER" id="PTHR12933">
    <property type="entry name" value="ORF PROTEIN-RELATED"/>
    <property type="match status" value="1"/>
</dbReference>
<feature type="compositionally biased region" description="Polar residues" evidence="11">
    <location>
        <begin position="112"/>
        <end position="128"/>
    </location>
</feature>
<feature type="compositionally biased region" description="Acidic residues" evidence="11">
    <location>
        <begin position="147"/>
        <end position="195"/>
    </location>
</feature>
<evidence type="ECO:0000313" key="14">
    <source>
        <dbReference type="EMBL" id="KKZ68753.1"/>
    </source>
</evidence>
<evidence type="ECO:0000256" key="3">
    <source>
        <dbReference type="ARBA" id="ARBA00009223"/>
    </source>
</evidence>
<evidence type="ECO:0000256" key="10">
    <source>
        <dbReference type="RuleBase" id="RU365070"/>
    </source>
</evidence>
<dbReference type="GO" id="GO:0000462">
    <property type="term" value="P:maturation of SSU-rRNA from tricistronic rRNA transcript (SSU-rRNA, 5.8S rRNA, LSU-rRNA)"/>
    <property type="evidence" value="ECO:0007669"/>
    <property type="project" value="TreeGrafter"/>
</dbReference>
<evidence type="ECO:0000256" key="6">
    <source>
        <dbReference type="ARBA" id="ARBA00022517"/>
    </source>
</evidence>
<evidence type="ECO:0000256" key="4">
    <source>
        <dbReference type="ARBA" id="ARBA00011192"/>
    </source>
</evidence>
<keyword evidence="8 10" id="KW-0539">Nucleus</keyword>
<dbReference type="GO" id="GO:0034511">
    <property type="term" value="F:U3 snoRNA binding"/>
    <property type="evidence" value="ECO:0007669"/>
    <property type="project" value="InterPro"/>
</dbReference>
<keyword evidence="9 10" id="KW-0687">Ribonucleoprotein</keyword>
<dbReference type="Pfam" id="PF06862">
    <property type="entry name" value="Utp25_C"/>
    <property type="match status" value="1"/>
</dbReference>
<dbReference type="OrthoDB" id="10264378at2759"/>
<comment type="caution">
    <text evidence="14">The sequence shown here is derived from an EMBL/GenBank/DDBJ whole genome shotgun (WGS) entry which is preliminary data.</text>
</comment>
<feature type="domain" description="UTP25 C-terminal" evidence="12">
    <location>
        <begin position="562"/>
        <end position="756"/>
    </location>
</feature>
<dbReference type="FunFam" id="3.40.50.300:FF:002356">
    <property type="entry name" value="U3 small nucleolar RNA-associated protein 25"/>
    <property type="match status" value="1"/>
</dbReference>
<dbReference type="SUPFAM" id="SSF52540">
    <property type="entry name" value="P-loop containing nucleoside triphosphate hydrolases"/>
    <property type="match status" value="1"/>
</dbReference>
<dbReference type="InterPro" id="IPR027417">
    <property type="entry name" value="P-loop_NTPase"/>
</dbReference>
<evidence type="ECO:0000256" key="11">
    <source>
        <dbReference type="SAM" id="MobiDB-lite"/>
    </source>
</evidence>
<dbReference type="InterPro" id="IPR010678">
    <property type="entry name" value="UTP25"/>
</dbReference>
<dbReference type="InterPro" id="IPR053939">
    <property type="entry name" value="UTP25_C"/>
</dbReference>
<gene>
    <name evidence="14" type="ORF">EMCG_05662</name>
</gene>
<protein>
    <recommendedName>
        <fullName evidence="5 10">U3 small nucleolar RNA-associated protein 25</fullName>
        <shortName evidence="10">U3 snoRNA-associated protein 25</shortName>
    </recommendedName>
</protein>
<comment type="subunit">
    <text evidence="4 10">Component of the ribosomal small subunit (SSU) processome composed of at least 40 protein subunits and snoRNA U3.</text>
</comment>
<dbReference type="EMBL" id="LCZI01000059">
    <property type="protein sequence ID" value="KKZ68753.1"/>
    <property type="molecule type" value="Genomic_DNA"/>
</dbReference>
<comment type="function">
    <text evidence="1 10">DEAD-box RNA helicase-like protein required for pre-18S rRNA processing, specifically at sites A0, A1, and A2.</text>
</comment>
<keyword evidence="6 10" id="KW-0690">Ribosome biogenesis</keyword>
<comment type="similarity">
    <text evidence="3 10">Belongs to the UTP25 family.</text>
</comment>
<dbReference type="Pfam" id="PF22916">
    <property type="entry name" value="UTP25_NTPase-like"/>
    <property type="match status" value="1"/>
</dbReference>
<dbReference type="GO" id="GO:0032040">
    <property type="term" value="C:small-subunit processome"/>
    <property type="evidence" value="ECO:0007669"/>
    <property type="project" value="TreeGrafter"/>
</dbReference>
<evidence type="ECO:0000256" key="9">
    <source>
        <dbReference type="ARBA" id="ARBA00023274"/>
    </source>
</evidence>
<evidence type="ECO:0000256" key="1">
    <source>
        <dbReference type="ARBA" id="ARBA00002883"/>
    </source>
</evidence>
<feature type="region of interest" description="Disordered" evidence="11">
    <location>
        <begin position="1"/>
        <end position="200"/>
    </location>
</feature>
<evidence type="ECO:0000259" key="12">
    <source>
        <dbReference type="Pfam" id="PF06862"/>
    </source>
</evidence>
<evidence type="ECO:0000313" key="15">
    <source>
        <dbReference type="Proteomes" id="UP000034164"/>
    </source>
</evidence>
<evidence type="ECO:0000259" key="13">
    <source>
        <dbReference type="Pfam" id="PF22916"/>
    </source>
</evidence>
<reference evidence="15" key="1">
    <citation type="journal article" date="2015" name="PLoS Genet.">
        <title>The dynamic genome and transcriptome of the human fungal pathogen Blastomyces and close relative Emmonsia.</title>
        <authorList>
            <person name="Munoz J.F."/>
            <person name="Gauthier G.M."/>
            <person name="Desjardins C.A."/>
            <person name="Gallo J.E."/>
            <person name="Holder J."/>
            <person name="Sullivan T.D."/>
            <person name="Marty A.J."/>
            <person name="Carmen J.C."/>
            <person name="Chen Z."/>
            <person name="Ding L."/>
            <person name="Gujja S."/>
            <person name="Magrini V."/>
            <person name="Misas E."/>
            <person name="Mitreva M."/>
            <person name="Priest M."/>
            <person name="Saif S."/>
            <person name="Whiston E.A."/>
            <person name="Young S."/>
            <person name="Zeng Q."/>
            <person name="Goldman W.E."/>
            <person name="Mardis E.R."/>
            <person name="Taylor J.W."/>
            <person name="McEwen J.G."/>
            <person name="Clay O.K."/>
            <person name="Klein B.S."/>
            <person name="Cuomo C.A."/>
        </authorList>
    </citation>
    <scope>NUCLEOTIDE SEQUENCE [LARGE SCALE GENOMIC DNA]</scope>
    <source>
        <strain evidence="15">UAMH 3008</strain>
    </source>
</reference>
<evidence type="ECO:0000256" key="7">
    <source>
        <dbReference type="ARBA" id="ARBA00022552"/>
    </source>
</evidence>
<feature type="compositionally biased region" description="Basic and acidic residues" evidence="11">
    <location>
        <begin position="63"/>
        <end position="80"/>
    </location>
</feature>
<dbReference type="VEuPathDB" id="FungiDB:EMCG_05662"/>